<dbReference type="HOGENOM" id="CLU_033863_3_0_6"/>
<feature type="transmembrane region" description="Helical" evidence="6">
    <location>
        <begin position="180"/>
        <end position="199"/>
    </location>
</feature>
<feature type="domain" description="EamA" evidence="7">
    <location>
        <begin position="154"/>
        <end position="283"/>
    </location>
</feature>
<sequence length="302" mass="32698">MEIHRKVVTTAGIALVSIYSIQFVAARFSLQGDISATGLTIIRFLVAGMMYLPYLVFGNGMSKFLRLGIFRILVLTVFAGFPYLYVINTGISLTSAGYVAAVGPGSIVLFSLLLSFVLLREKPDLISWTSTLAITLGIMLFVFNTFLVETISLMGTMLFILQGFMFSMYGVLIKRWGVDAILGTAVVSITSCIPALYFLVTTDTGIFQASTSELISQAIIQGVLAGAASVFLYSFIVHQLGPQRASLFMPSVPIITTLGGYYFLGETLTVIQVLGVAAMVFGMAAPGILVFWNNRIALHTTR</sequence>
<keyword evidence="2" id="KW-1003">Cell membrane</keyword>
<name>A0A0C5VSZ4_9GAMM</name>
<evidence type="ECO:0000256" key="2">
    <source>
        <dbReference type="ARBA" id="ARBA00022475"/>
    </source>
</evidence>
<protein>
    <submittedName>
        <fullName evidence="8">Putative permease, DMT superfamily</fullName>
    </submittedName>
</protein>
<evidence type="ECO:0000256" key="3">
    <source>
        <dbReference type="ARBA" id="ARBA00022692"/>
    </source>
</evidence>
<dbReference type="Pfam" id="PF00892">
    <property type="entry name" value="EamA"/>
    <property type="match status" value="2"/>
</dbReference>
<feature type="transmembrane region" description="Helical" evidence="6">
    <location>
        <begin position="153"/>
        <end position="173"/>
    </location>
</feature>
<comment type="subcellular location">
    <subcellularLocation>
        <location evidence="1">Cell membrane</location>
        <topology evidence="1">Multi-pass membrane protein</topology>
    </subcellularLocation>
</comment>
<feature type="transmembrane region" description="Helical" evidence="6">
    <location>
        <begin position="125"/>
        <end position="147"/>
    </location>
</feature>
<evidence type="ECO:0000256" key="6">
    <source>
        <dbReference type="SAM" id="Phobius"/>
    </source>
</evidence>
<feature type="transmembrane region" description="Helical" evidence="6">
    <location>
        <begin position="34"/>
        <end position="57"/>
    </location>
</feature>
<dbReference type="KEGG" id="gsn:YC6258_05749"/>
<organism evidence="8 9">
    <name type="scientific">Gynuella sunshinyii YC6258</name>
    <dbReference type="NCBI Taxonomy" id="1445510"/>
    <lineage>
        <taxon>Bacteria</taxon>
        <taxon>Pseudomonadati</taxon>
        <taxon>Pseudomonadota</taxon>
        <taxon>Gammaproteobacteria</taxon>
        <taxon>Oceanospirillales</taxon>
        <taxon>Saccharospirillaceae</taxon>
        <taxon>Gynuella</taxon>
    </lineage>
</organism>
<feature type="transmembrane region" description="Helical" evidence="6">
    <location>
        <begin position="98"/>
        <end position="118"/>
    </location>
</feature>
<gene>
    <name evidence="8" type="ORF">YC6258_05749</name>
</gene>
<feature type="transmembrane region" description="Helical" evidence="6">
    <location>
        <begin position="69"/>
        <end position="86"/>
    </location>
</feature>
<accession>A0A0C5VSZ4</accession>
<dbReference type="PANTHER" id="PTHR32322">
    <property type="entry name" value="INNER MEMBRANE TRANSPORTER"/>
    <property type="match status" value="1"/>
</dbReference>
<dbReference type="PANTHER" id="PTHR32322:SF18">
    <property type="entry name" value="S-ADENOSYLMETHIONINE_S-ADENOSYLHOMOCYSTEINE TRANSPORTER"/>
    <property type="match status" value="1"/>
</dbReference>
<dbReference type="SUPFAM" id="SSF103481">
    <property type="entry name" value="Multidrug resistance efflux transporter EmrE"/>
    <property type="match status" value="2"/>
</dbReference>
<evidence type="ECO:0000256" key="1">
    <source>
        <dbReference type="ARBA" id="ARBA00004651"/>
    </source>
</evidence>
<feature type="domain" description="EamA" evidence="7">
    <location>
        <begin position="12"/>
        <end position="142"/>
    </location>
</feature>
<dbReference type="OrthoDB" id="8162550at2"/>
<keyword evidence="5 6" id="KW-0472">Membrane</keyword>
<keyword evidence="3 6" id="KW-0812">Transmembrane</keyword>
<feature type="transmembrane region" description="Helical" evidence="6">
    <location>
        <begin position="247"/>
        <end position="264"/>
    </location>
</feature>
<dbReference type="STRING" id="1445510.YC6258_05749"/>
<dbReference type="PATRIC" id="fig|1445510.3.peg.5706"/>
<evidence type="ECO:0000256" key="5">
    <source>
        <dbReference type="ARBA" id="ARBA00023136"/>
    </source>
</evidence>
<dbReference type="InterPro" id="IPR037185">
    <property type="entry name" value="EmrE-like"/>
</dbReference>
<dbReference type="EMBL" id="CP007142">
    <property type="protein sequence ID" value="AJQ97777.1"/>
    <property type="molecule type" value="Genomic_DNA"/>
</dbReference>
<dbReference type="Proteomes" id="UP000032266">
    <property type="component" value="Chromosome"/>
</dbReference>
<keyword evidence="9" id="KW-1185">Reference proteome</keyword>
<evidence type="ECO:0000313" key="9">
    <source>
        <dbReference type="Proteomes" id="UP000032266"/>
    </source>
</evidence>
<dbReference type="InterPro" id="IPR000620">
    <property type="entry name" value="EamA_dom"/>
</dbReference>
<proteinExistence type="predicted"/>
<evidence type="ECO:0000313" key="8">
    <source>
        <dbReference type="EMBL" id="AJQ97777.1"/>
    </source>
</evidence>
<feature type="transmembrane region" description="Helical" evidence="6">
    <location>
        <begin position="270"/>
        <end position="292"/>
    </location>
</feature>
<keyword evidence="4 6" id="KW-1133">Transmembrane helix</keyword>
<feature type="transmembrane region" description="Helical" evidence="6">
    <location>
        <begin position="214"/>
        <end position="235"/>
    </location>
</feature>
<feature type="transmembrane region" description="Helical" evidence="6">
    <location>
        <begin position="7"/>
        <end position="28"/>
    </location>
</feature>
<evidence type="ECO:0000256" key="4">
    <source>
        <dbReference type="ARBA" id="ARBA00022989"/>
    </source>
</evidence>
<reference evidence="8 9" key="1">
    <citation type="submission" date="2014-01" db="EMBL/GenBank/DDBJ databases">
        <title>Full genme sequencing of cellulolytic bacterium Gynuella sunshinyii YC6258T gen. nov., sp. nov.</title>
        <authorList>
            <person name="Khan H."/>
            <person name="Chung E.J."/>
            <person name="Chung Y.R."/>
        </authorList>
    </citation>
    <scope>NUCLEOTIDE SEQUENCE [LARGE SCALE GENOMIC DNA]</scope>
    <source>
        <strain evidence="8 9">YC6258</strain>
    </source>
</reference>
<dbReference type="InterPro" id="IPR050638">
    <property type="entry name" value="AA-Vitamin_Transporters"/>
</dbReference>
<evidence type="ECO:0000259" key="7">
    <source>
        <dbReference type="Pfam" id="PF00892"/>
    </source>
</evidence>
<dbReference type="AlphaFoldDB" id="A0A0C5VSZ4"/>
<dbReference type="GO" id="GO:0005886">
    <property type="term" value="C:plasma membrane"/>
    <property type="evidence" value="ECO:0007669"/>
    <property type="project" value="UniProtKB-SubCell"/>
</dbReference>
<dbReference type="RefSeq" id="WP_044619433.1">
    <property type="nucleotide sequence ID" value="NZ_CP007142.1"/>
</dbReference>